<evidence type="ECO:0000256" key="1">
    <source>
        <dbReference type="SAM" id="Phobius"/>
    </source>
</evidence>
<keyword evidence="3" id="KW-1185">Reference proteome</keyword>
<feature type="transmembrane region" description="Helical" evidence="1">
    <location>
        <begin position="102"/>
        <end position="121"/>
    </location>
</feature>
<evidence type="ECO:0000313" key="3">
    <source>
        <dbReference type="Proteomes" id="UP000054272"/>
    </source>
</evidence>
<proteinExistence type="predicted"/>
<feature type="transmembrane region" description="Helical" evidence="1">
    <location>
        <begin position="154"/>
        <end position="178"/>
    </location>
</feature>
<dbReference type="EMBL" id="KN848641">
    <property type="protein sequence ID" value="KIR80252.1"/>
    <property type="molecule type" value="Genomic_DNA"/>
</dbReference>
<keyword evidence="1" id="KW-0472">Membrane</keyword>
<sequence>MTEKVRKQTSPIAHIVSIILAFVSTIFLFLVVLYNVPFSSADKSNLPGRMRLLTVSPDKGMSGKTHGFGIWGWCSWTDGANWGDCVNKRFWQLPGDAGNDSVVRSLDLPSIFILLLLTIHFHARAQPSIREPISLWPPSDKKMRTFYAMQLRNVWWRMFGVISILAWGLPGIIIAAVGASDVQNGWHGSIGVGWGLELASMFLLIIVQGLILLGGLWNNPSHSGRKK</sequence>
<reference evidence="2 3" key="1">
    <citation type="submission" date="2015-01" db="EMBL/GenBank/DDBJ databases">
        <title>The Genome Sequence of Cryptococcus gattii EJB2.</title>
        <authorList>
            <consortium name="The Broad Institute Genomics Platform"/>
            <person name="Cuomo C."/>
            <person name="Litvintseva A."/>
            <person name="Chen Y."/>
            <person name="Heitman J."/>
            <person name="Sun S."/>
            <person name="Springer D."/>
            <person name="Dromer F."/>
            <person name="Young S."/>
            <person name="Zeng Q."/>
            <person name="Gargeya S."/>
            <person name="Abouelleil A."/>
            <person name="Alvarado L."/>
            <person name="Chapman S.B."/>
            <person name="Gainer-Dewar J."/>
            <person name="Goldberg J."/>
            <person name="Griggs A."/>
            <person name="Gujja S."/>
            <person name="Hansen M."/>
            <person name="Howarth C."/>
            <person name="Imamovic A."/>
            <person name="Larimer J."/>
            <person name="Murphy C."/>
            <person name="Naylor J."/>
            <person name="Pearson M."/>
            <person name="Priest M."/>
            <person name="Roberts A."/>
            <person name="Saif S."/>
            <person name="Shea T."/>
            <person name="Sykes S."/>
            <person name="Wortman J."/>
            <person name="Nusbaum C."/>
            <person name="Birren B."/>
        </authorList>
    </citation>
    <scope>NUCLEOTIDE SEQUENCE [LARGE SCALE GENOMIC DNA]</scope>
    <source>
        <strain evidence="2 3">EJB2</strain>
    </source>
</reference>
<accession>A0ABR5BX87</accession>
<name>A0ABR5BX87_9TREE</name>
<protein>
    <submittedName>
        <fullName evidence="2">Uncharacterized protein</fullName>
    </submittedName>
</protein>
<dbReference type="Proteomes" id="UP000054272">
    <property type="component" value="Unassembled WGS sequence"/>
</dbReference>
<organism evidence="2 3">
    <name type="scientific">Cryptococcus gattii EJB2</name>
    <dbReference type="NCBI Taxonomy" id="1296103"/>
    <lineage>
        <taxon>Eukaryota</taxon>
        <taxon>Fungi</taxon>
        <taxon>Dikarya</taxon>
        <taxon>Basidiomycota</taxon>
        <taxon>Agaricomycotina</taxon>
        <taxon>Tremellomycetes</taxon>
        <taxon>Tremellales</taxon>
        <taxon>Cryptococcaceae</taxon>
        <taxon>Cryptococcus</taxon>
        <taxon>Cryptococcus gattii species complex</taxon>
    </lineage>
</organism>
<keyword evidence="1" id="KW-0812">Transmembrane</keyword>
<feature type="transmembrane region" description="Helical" evidence="1">
    <location>
        <begin position="12"/>
        <end position="34"/>
    </location>
</feature>
<gene>
    <name evidence="2" type="ORF">I306_02679</name>
</gene>
<evidence type="ECO:0000313" key="2">
    <source>
        <dbReference type="EMBL" id="KIR80252.1"/>
    </source>
</evidence>
<keyword evidence="1" id="KW-1133">Transmembrane helix</keyword>
<feature type="transmembrane region" description="Helical" evidence="1">
    <location>
        <begin position="198"/>
        <end position="217"/>
    </location>
</feature>